<name>A0A1I3MBD6_9SPIR</name>
<dbReference type="PANTHER" id="PTHR43649:SF27">
    <property type="entry name" value="EXTRACELLULAR SOLUTE-BINDING PROTEIN FAMILY 1"/>
    <property type="match status" value="1"/>
</dbReference>
<evidence type="ECO:0000256" key="2">
    <source>
        <dbReference type="ARBA" id="ARBA00008520"/>
    </source>
</evidence>
<dbReference type="PANTHER" id="PTHR43649">
    <property type="entry name" value="ARABINOSE-BINDING PROTEIN-RELATED"/>
    <property type="match status" value="1"/>
</dbReference>
<dbReference type="RefSeq" id="WP_074932819.1">
    <property type="nucleotide sequence ID" value="NZ_FORI01000008.1"/>
</dbReference>
<dbReference type="EMBL" id="FORI01000008">
    <property type="protein sequence ID" value="SFI94404.1"/>
    <property type="molecule type" value="Genomic_DNA"/>
</dbReference>
<protein>
    <submittedName>
        <fullName evidence="4">ABC-type glycerol-3-phosphate transport system, substrate-binding protein</fullName>
    </submittedName>
</protein>
<dbReference type="GO" id="GO:0042597">
    <property type="term" value="C:periplasmic space"/>
    <property type="evidence" value="ECO:0007669"/>
    <property type="project" value="UniProtKB-SubCell"/>
</dbReference>
<dbReference type="InterPro" id="IPR050490">
    <property type="entry name" value="Bact_solute-bd_prot1"/>
</dbReference>
<dbReference type="Gene3D" id="3.40.190.10">
    <property type="entry name" value="Periplasmic binding protein-like II"/>
    <property type="match status" value="1"/>
</dbReference>
<dbReference type="OrthoDB" id="383574at2"/>
<evidence type="ECO:0000313" key="5">
    <source>
        <dbReference type="Proteomes" id="UP000182737"/>
    </source>
</evidence>
<evidence type="ECO:0000256" key="3">
    <source>
        <dbReference type="SAM" id="Phobius"/>
    </source>
</evidence>
<dbReference type="Proteomes" id="UP000182737">
    <property type="component" value="Unassembled WGS sequence"/>
</dbReference>
<dbReference type="Pfam" id="PF01547">
    <property type="entry name" value="SBP_bac_1"/>
    <property type="match status" value="1"/>
</dbReference>
<reference evidence="5" key="1">
    <citation type="submission" date="2016-10" db="EMBL/GenBank/DDBJ databases">
        <authorList>
            <person name="Varghese N."/>
            <person name="Submissions S."/>
        </authorList>
    </citation>
    <scope>NUCLEOTIDE SEQUENCE [LARGE SCALE GENOMIC DNA]</scope>
    <source>
        <strain evidence="5">XBD1002</strain>
    </source>
</reference>
<evidence type="ECO:0000313" key="4">
    <source>
        <dbReference type="EMBL" id="SFI94404.1"/>
    </source>
</evidence>
<comment type="subcellular location">
    <subcellularLocation>
        <location evidence="1">Periplasm</location>
    </subcellularLocation>
</comment>
<dbReference type="Gene3D" id="2.60.120.260">
    <property type="entry name" value="Galactose-binding domain-like"/>
    <property type="match status" value="2"/>
</dbReference>
<proteinExistence type="inferred from homology"/>
<keyword evidence="3" id="KW-1133">Transmembrane helix</keyword>
<keyword evidence="3" id="KW-0472">Membrane</keyword>
<dbReference type="InterPro" id="IPR006059">
    <property type="entry name" value="SBP"/>
</dbReference>
<gene>
    <name evidence="4" type="ORF">SAMN04487775_108175</name>
</gene>
<keyword evidence="3" id="KW-0812">Transmembrane</keyword>
<comment type="similarity">
    <text evidence="2">Belongs to the bacterial solute-binding protein 1 family.</text>
</comment>
<dbReference type="AlphaFoldDB" id="A0A1I3MBD6"/>
<sequence length="1013" mass="115391">MVGIKINKTLRNVLIAIVVIILIFAIPSFFPEKDFRSKYENYDLSTNVGTSYTTKTYKEYLEENSSAKSVSSRVAVNVLDYDASESTGVRVEKNYKGKDVVFTEEDSSVTWTVDVPEAGFYNIKMEYIGVPSRNVNMERILYINGEMPFSGADTLTFFRLWKDGGPIKYDNRGNSIRPTQVEVFDYQDVYYKSDLGYEVDPYKFYFKKGINTIKLESTSEPMAISGITLCPVLKYDTYEQYLAKQPSKPENYEGKNISIKVQGEDSVVRSDPSLFARYDRSSAITEPYSTKQTILNYTGGDSWKIPGQWIEWELEVPENGWYTISLKARQFFQRGYVSCRSVYIDGEIPVDSLKSVGFKYDSDWQFATLSDGDKKPYKFYLTKGTHKIRLEATLGDIGKVIQEVQDSVYRLNVIYRTILVLTGYTPDLNRDYEIKKVYPNEVDAMLLESKRLYKIIDDFIAITGEKSDQISPAEVLAFQLEQFYKHPDKITKSFSNFKENTTTLAASMLRMTETKLDIDYILVQSANDKIKPDRSNFFKNVGHEVTSFINSYLYDSAALGSVYEKDADHLIEVWIVTGRDQSQVLKNMIDDSFTPEHGINVNVKLIKLDALLTAVVAGNGPDVVISASQNQPVDYALRNANVNLRRFDDCDEVLKSFKRSAYVPFEYNKGLYALPETQSFNLLFYRKDILEQLGLEVPQTWDDLFDILPTLQGNNISVGVPYPNIVTPDMSAFYSMVYQRGGQLYNAEGTKSIIDSEAGIAAFKTYTSLYNNFGLPIVYDFMSRFRTGEMAIGVANYATYNTIVVGAPEIRGLWDFTYLPGTMDENGNINRANVSGGVCTMMIKKGIDLDDLDLSNLPELAYSDNNGKTFEEGIIPGIDEKTWNEVMKNETRMKDSWEFMKWWVSTDVQVRFGREMEALLGASARYTTANVDALKQLSWNTSQIRVLENSLNETVGVPEVPGSYYTPRHIVNGTRKVINEQDDARETLIDYTRKINEELTRKRQEFNLPVAED</sequence>
<accession>A0A1I3MBD6</accession>
<keyword evidence="5" id="KW-1185">Reference proteome</keyword>
<evidence type="ECO:0000256" key="1">
    <source>
        <dbReference type="ARBA" id="ARBA00004418"/>
    </source>
</evidence>
<feature type="transmembrane region" description="Helical" evidence="3">
    <location>
        <begin position="12"/>
        <end position="30"/>
    </location>
</feature>
<dbReference type="SUPFAM" id="SSF53850">
    <property type="entry name" value="Periplasmic binding protein-like II"/>
    <property type="match status" value="1"/>
</dbReference>
<organism evidence="4 5">
    <name type="scientific">Treponema bryantii</name>
    <dbReference type="NCBI Taxonomy" id="163"/>
    <lineage>
        <taxon>Bacteria</taxon>
        <taxon>Pseudomonadati</taxon>
        <taxon>Spirochaetota</taxon>
        <taxon>Spirochaetia</taxon>
        <taxon>Spirochaetales</taxon>
        <taxon>Treponemataceae</taxon>
        <taxon>Treponema</taxon>
    </lineage>
</organism>